<dbReference type="EMBL" id="MU277187">
    <property type="protein sequence ID" value="KAI0068819.1"/>
    <property type="molecule type" value="Genomic_DNA"/>
</dbReference>
<reference evidence="1" key="1">
    <citation type="submission" date="2021-03" db="EMBL/GenBank/DDBJ databases">
        <authorList>
            <consortium name="DOE Joint Genome Institute"/>
            <person name="Ahrendt S."/>
            <person name="Looney B.P."/>
            <person name="Miyauchi S."/>
            <person name="Morin E."/>
            <person name="Drula E."/>
            <person name="Courty P.E."/>
            <person name="Chicoki N."/>
            <person name="Fauchery L."/>
            <person name="Kohler A."/>
            <person name="Kuo A."/>
            <person name="Labutti K."/>
            <person name="Pangilinan J."/>
            <person name="Lipzen A."/>
            <person name="Riley R."/>
            <person name="Andreopoulos W."/>
            <person name="He G."/>
            <person name="Johnson J."/>
            <person name="Barry K.W."/>
            <person name="Grigoriev I.V."/>
            <person name="Nagy L."/>
            <person name="Hibbett D."/>
            <person name="Henrissat B."/>
            <person name="Matheny P.B."/>
            <person name="Labbe J."/>
            <person name="Martin F."/>
        </authorList>
    </citation>
    <scope>NUCLEOTIDE SEQUENCE</scope>
    <source>
        <strain evidence="1">HHB10654</strain>
    </source>
</reference>
<accession>A0ACB8TK72</accession>
<evidence type="ECO:0000313" key="2">
    <source>
        <dbReference type="Proteomes" id="UP000814140"/>
    </source>
</evidence>
<sequence>MISALTIFALVTSTLLLTMGWSLFSGKKWDPSGRHCYITGGSTGMGLALAILLTKKGADVSIVARNKEQLEKALAQMEAARVTPNQVLRSYSFSLDTFDAAKKALEMACEPHGGETPEAVFLCAGKATPGFFVEETEESMKKGMDNTYWLAAWSAKAASQRMIRTRTHGKIVFVSSVLGYMSMLGYSTYSPGKHAIRGLAETLRQEFLMYSIDVHIYFPATIYSPGYEEENKTKPKLLLKLEESDEGVTPEQAALGLYKGLQRGDFHVTDTFITDVFRTTARGSTPFGGNILKDVLYGFVGSIALVFWRRDVDKQVVGHREAHEEYLTSTGVLPPPSK</sequence>
<protein>
    <submittedName>
        <fullName evidence="1">Oxidoreductase</fullName>
    </submittedName>
</protein>
<proteinExistence type="predicted"/>
<keyword evidence="2" id="KW-1185">Reference proteome</keyword>
<evidence type="ECO:0000313" key="1">
    <source>
        <dbReference type="EMBL" id="KAI0068819.1"/>
    </source>
</evidence>
<dbReference type="Proteomes" id="UP000814140">
    <property type="component" value="Unassembled WGS sequence"/>
</dbReference>
<name>A0ACB8TK72_9AGAM</name>
<organism evidence="1 2">
    <name type="scientific">Artomyces pyxidatus</name>
    <dbReference type="NCBI Taxonomy" id="48021"/>
    <lineage>
        <taxon>Eukaryota</taxon>
        <taxon>Fungi</taxon>
        <taxon>Dikarya</taxon>
        <taxon>Basidiomycota</taxon>
        <taxon>Agaricomycotina</taxon>
        <taxon>Agaricomycetes</taxon>
        <taxon>Russulales</taxon>
        <taxon>Auriscalpiaceae</taxon>
        <taxon>Artomyces</taxon>
    </lineage>
</organism>
<comment type="caution">
    <text evidence="1">The sequence shown here is derived from an EMBL/GenBank/DDBJ whole genome shotgun (WGS) entry which is preliminary data.</text>
</comment>
<gene>
    <name evidence="1" type="ORF">BV25DRAFT_1817733</name>
</gene>
<reference evidence="1" key="2">
    <citation type="journal article" date="2022" name="New Phytol.">
        <title>Evolutionary transition to the ectomycorrhizal habit in the genomes of a hyperdiverse lineage of mushroom-forming fungi.</title>
        <authorList>
            <person name="Looney B."/>
            <person name="Miyauchi S."/>
            <person name="Morin E."/>
            <person name="Drula E."/>
            <person name="Courty P.E."/>
            <person name="Kohler A."/>
            <person name="Kuo A."/>
            <person name="LaButti K."/>
            <person name="Pangilinan J."/>
            <person name="Lipzen A."/>
            <person name="Riley R."/>
            <person name="Andreopoulos W."/>
            <person name="He G."/>
            <person name="Johnson J."/>
            <person name="Nolan M."/>
            <person name="Tritt A."/>
            <person name="Barry K.W."/>
            <person name="Grigoriev I.V."/>
            <person name="Nagy L.G."/>
            <person name="Hibbett D."/>
            <person name="Henrissat B."/>
            <person name="Matheny P.B."/>
            <person name="Labbe J."/>
            <person name="Martin F.M."/>
        </authorList>
    </citation>
    <scope>NUCLEOTIDE SEQUENCE</scope>
    <source>
        <strain evidence="1">HHB10654</strain>
    </source>
</reference>